<dbReference type="OMA" id="INFMAPN"/>
<evidence type="ECO:0000256" key="2">
    <source>
        <dbReference type="SAM" id="MobiDB-lite"/>
    </source>
</evidence>
<reference evidence="5" key="3">
    <citation type="submission" date="2015-02" db="UniProtKB">
        <authorList>
            <consortium name="EnsemblProtists"/>
        </authorList>
    </citation>
    <scope>IDENTIFICATION</scope>
    <source>
        <strain evidence="5">DAOM BR144</strain>
    </source>
</reference>
<evidence type="ECO:0000313" key="6">
    <source>
        <dbReference type="Proteomes" id="UP000019132"/>
    </source>
</evidence>
<proteinExistence type="inferred from homology"/>
<feature type="compositionally biased region" description="Basic residues" evidence="2">
    <location>
        <begin position="42"/>
        <end position="55"/>
    </location>
</feature>
<dbReference type="VEuPathDB" id="FungiDB:PYU1_G007665"/>
<accession>K3WRT7</accession>
<dbReference type="HOGENOM" id="CLU_018299_1_1_1"/>
<dbReference type="InterPro" id="IPR012617">
    <property type="entry name" value="AATF_C"/>
</dbReference>
<comment type="similarity">
    <text evidence="1">Belongs to the AATF family.</text>
</comment>
<dbReference type="Pfam" id="PF08164">
    <property type="entry name" value="TRAUB"/>
    <property type="match status" value="1"/>
</dbReference>
<dbReference type="AlphaFoldDB" id="K3WRT7"/>
<reference evidence="6" key="1">
    <citation type="journal article" date="2010" name="Genome Biol.">
        <title>Genome sequence of the necrotrophic plant pathogen Pythium ultimum reveals original pathogenicity mechanisms and effector repertoire.</title>
        <authorList>
            <person name="Levesque C.A."/>
            <person name="Brouwer H."/>
            <person name="Cano L."/>
            <person name="Hamilton J.P."/>
            <person name="Holt C."/>
            <person name="Huitema E."/>
            <person name="Raffaele S."/>
            <person name="Robideau G.P."/>
            <person name="Thines M."/>
            <person name="Win J."/>
            <person name="Zerillo M.M."/>
            <person name="Beakes G.W."/>
            <person name="Boore J.L."/>
            <person name="Busam D."/>
            <person name="Dumas B."/>
            <person name="Ferriera S."/>
            <person name="Fuerstenberg S.I."/>
            <person name="Gachon C.M."/>
            <person name="Gaulin E."/>
            <person name="Govers F."/>
            <person name="Grenville-Briggs L."/>
            <person name="Horner N."/>
            <person name="Hostetler J."/>
            <person name="Jiang R.H."/>
            <person name="Johnson J."/>
            <person name="Krajaejun T."/>
            <person name="Lin H."/>
            <person name="Meijer H.J."/>
            <person name="Moore B."/>
            <person name="Morris P."/>
            <person name="Phuntmart V."/>
            <person name="Puiu D."/>
            <person name="Shetty J."/>
            <person name="Stajich J.E."/>
            <person name="Tripathy S."/>
            <person name="Wawra S."/>
            <person name="van West P."/>
            <person name="Whitty B.R."/>
            <person name="Coutinho P.M."/>
            <person name="Henrissat B."/>
            <person name="Martin F."/>
            <person name="Thomas P.D."/>
            <person name="Tyler B.M."/>
            <person name="De Vries R.P."/>
            <person name="Kamoun S."/>
            <person name="Yandell M."/>
            <person name="Tisserat N."/>
            <person name="Buell C.R."/>
        </authorList>
    </citation>
    <scope>NUCLEOTIDE SEQUENCE</scope>
    <source>
        <strain evidence="6">DAOM:BR144</strain>
    </source>
</reference>
<dbReference type="PANTHER" id="PTHR15565">
    <property type="entry name" value="AATF PROTEIN APOPTOSIS ANTAGONIZING TRANSCRIPTION FACTOR"/>
    <property type="match status" value="1"/>
</dbReference>
<dbReference type="InParanoid" id="K3WRT7"/>
<organism evidence="5 6">
    <name type="scientific">Globisporangium ultimum (strain ATCC 200006 / CBS 805.95 / DAOM BR144)</name>
    <name type="common">Pythium ultimum</name>
    <dbReference type="NCBI Taxonomy" id="431595"/>
    <lineage>
        <taxon>Eukaryota</taxon>
        <taxon>Sar</taxon>
        <taxon>Stramenopiles</taxon>
        <taxon>Oomycota</taxon>
        <taxon>Peronosporomycetes</taxon>
        <taxon>Pythiales</taxon>
        <taxon>Pythiaceae</taxon>
        <taxon>Globisporangium</taxon>
    </lineage>
</organism>
<dbReference type="EMBL" id="GL376585">
    <property type="status" value="NOT_ANNOTATED_CDS"/>
    <property type="molecule type" value="Genomic_DNA"/>
</dbReference>
<evidence type="ECO:0000313" key="5">
    <source>
        <dbReference type="EnsemblProtists" id="PYU1_T007681"/>
    </source>
</evidence>
<feature type="domain" description="Apoptosis-antagonizing transcription factor C-terminal" evidence="3">
    <location>
        <begin position="376"/>
        <end position="449"/>
    </location>
</feature>
<feature type="region of interest" description="Disordered" evidence="2">
    <location>
        <begin position="1"/>
        <end position="156"/>
    </location>
</feature>
<feature type="compositionally biased region" description="Acidic residues" evidence="2">
    <location>
        <begin position="92"/>
        <end position="155"/>
    </location>
</feature>
<reference evidence="6" key="2">
    <citation type="submission" date="2010-04" db="EMBL/GenBank/DDBJ databases">
        <authorList>
            <person name="Buell R."/>
            <person name="Hamilton J."/>
            <person name="Hostetler J."/>
        </authorList>
    </citation>
    <scope>NUCLEOTIDE SEQUENCE [LARGE SCALE GENOMIC DNA]</scope>
    <source>
        <strain evidence="6">DAOM:BR144</strain>
    </source>
</reference>
<feature type="compositionally biased region" description="Basic and acidic residues" evidence="2">
    <location>
        <begin position="56"/>
        <end position="78"/>
    </location>
</feature>
<dbReference type="EnsemblProtists" id="PYU1_T007681">
    <property type="protein sequence ID" value="PYU1_T007681"/>
    <property type="gene ID" value="PYU1_G007665"/>
</dbReference>
<dbReference type="InterPro" id="IPR039223">
    <property type="entry name" value="AATF/Bfr2"/>
</dbReference>
<evidence type="ECO:0000259" key="4">
    <source>
        <dbReference type="Pfam" id="PF13339"/>
    </source>
</evidence>
<keyword evidence="6" id="KW-1185">Reference proteome</keyword>
<feature type="domain" description="AATF leucine zipper-containing" evidence="4">
    <location>
        <begin position="182"/>
        <end position="300"/>
    </location>
</feature>
<dbReference type="GO" id="GO:0005730">
    <property type="term" value="C:nucleolus"/>
    <property type="evidence" value="ECO:0007669"/>
    <property type="project" value="TreeGrafter"/>
</dbReference>
<dbReference type="PANTHER" id="PTHR15565:SF0">
    <property type="entry name" value="PROTEIN AATF"/>
    <property type="match status" value="1"/>
</dbReference>
<dbReference type="STRING" id="431595.K3WRT7"/>
<dbReference type="Pfam" id="PF13339">
    <property type="entry name" value="AATF-Che1"/>
    <property type="match status" value="1"/>
</dbReference>
<evidence type="ECO:0000256" key="1">
    <source>
        <dbReference type="ARBA" id="ARBA00008966"/>
    </source>
</evidence>
<dbReference type="Proteomes" id="UP000019132">
    <property type="component" value="Unassembled WGS sequence"/>
</dbReference>
<evidence type="ECO:0008006" key="7">
    <source>
        <dbReference type="Google" id="ProtNLM"/>
    </source>
</evidence>
<name>K3WRT7_GLOUD</name>
<dbReference type="eggNOG" id="KOG2773">
    <property type="taxonomic scope" value="Eukaryota"/>
</dbReference>
<dbReference type="InterPro" id="IPR025160">
    <property type="entry name" value="AATF"/>
</dbReference>
<sequence>MANNKNFNVDDAEDFDDGTKAVTYDAELPSSDSENENARLTSSRKQRIQSKKLKQREKASSLRVKNWEADDLNSKEYAGKVVQRKQISGNQDDGEEEEDDDAMASPDEAEMEEWSEAEPFGESESEDDAEQNKDDDDDDDDDESEDDESDDDGDKDAEKLIRGFEKEDSAQLMSSKDSEKVVEKAVHVRHQKVLWERCLEVQIYTKRLLSTTKTVALSSDQDADDDKEKKALVINQLYSCIDAMSSLQDKLCNIPELSPPADAASKKRKRTVADLWSHVQESNQAILPQYNDILNTYTRKTNLAGAGSQAKKFKAVNQDILSQVESVLADVQRVKRKAHAPLEMDAENGGMTTAEEDDSGDSDRLDELMYDDSDFYQQLLKEFLESGGGSGQDTLLQRTHRKKKKIVNRKASKGRQLRYTVHPKLENFMFPDPYPKPEMDVDELFRSVFGQVSSTA</sequence>
<evidence type="ECO:0000259" key="3">
    <source>
        <dbReference type="Pfam" id="PF08164"/>
    </source>
</evidence>
<protein>
    <recommendedName>
        <fullName evidence="7">Apoptosis-antagonizing transcription factor C-terminal domain-containing protein</fullName>
    </recommendedName>
</protein>